<keyword evidence="1" id="KW-0472">Membrane</keyword>
<gene>
    <name evidence="2" type="ORF">VW23_025535</name>
</gene>
<dbReference type="Proteomes" id="UP000095463">
    <property type="component" value="Unassembled WGS sequence"/>
</dbReference>
<dbReference type="EMBL" id="LAJE02000285">
    <property type="protein sequence ID" value="OEO29385.1"/>
    <property type="molecule type" value="Genomic_DNA"/>
</dbReference>
<dbReference type="RefSeq" id="WP_069911295.1">
    <property type="nucleotide sequence ID" value="NZ_LAJE02000285.1"/>
</dbReference>
<evidence type="ECO:0000256" key="1">
    <source>
        <dbReference type="SAM" id="Phobius"/>
    </source>
</evidence>
<comment type="caution">
    <text evidence="2">The sequence shown here is derived from an EMBL/GenBank/DDBJ whole genome shotgun (WGS) entry which is preliminary data.</text>
</comment>
<accession>A0A1E5XLD2</accession>
<proteinExistence type="predicted"/>
<feature type="transmembrane region" description="Helical" evidence="1">
    <location>
        <begin position="16"/>
        <end position="37"/>
    </location>
</feature>
<organism evidence="2 3">
    <name type="scientific">Devosia insulae DS-56</name>
    <dbReference type="NCBI Taxonomy" id="1116389"/>
    <lineage>
        <taxon>Bacteria</taxon>
        <taxon>Pseudomonadati</taxon>
        <taxon>Pseudomonadota</taxon>
        <taxon>Alphaproteobacteria</taxon>
        <taxon>Hyphomicrobiales</taxon>
        <taxon>Devosiaceae</taxon>
        <taxon>Devosia</taxon>
    </lineage>
</organism>
<keyword evidence="1" id="KW-0812">Transmembrane</keyword>
<protein>
    <recommendedName>
        <fullName evidence="4">Major facilitator superfamily (MFS) profile domain-containing protein</fullName>
    </recommendedName>
</protein>
<sequence>MAEHPDPFSVNVGSKLLFGAIMLMGLGLIGAILGPLLTAFGPNASPEAIGGAVGPGIMLIGAGLVLGIIAGIFLGYANGKYPPSARQ</sequence>
<feature type="transmembrane region" description="Helical" evidence="1">
    <location>
        <begin position="57"/>
        <end position="77"/>
    </location>
</feature>
<keyword evidence="1" id="KW-1133">Transmembrane helix</keyword>
<evidence type="ECO:0008006" key="4">
    <source>
        <dbReference type="Google" id="ProtNLM"/>
    </source>
</evidence>
<name>A0A1E5XLD2_9HYPH</name>
<dbReference type="AlphaFoldDB" id="A0A1E5XLD2"/>
<evidence type="ECO:0000313" key="3">
    <source>
        <dbReference type="Proteomes" id="UP000095463"/>
    </source>
</evidence>
<keyword evidence="3" id="KW-1185">Reference proteome</keyword>
<evidence type="ECO:0000313" key="2">
    <source>
        <dbReference type="EMBL" id="OEO29385.1"/>
    </source>
</evidence>
<reference evidence="2 3" key="1">
    <citation type="journal article" date="2015" name="Genome Announc.">
        <title>Genome Assemblies of Three Soil-Associated Devosia species: D. insulae, D. limi, and D. soli.</title>
        <authorList>
            <person name="Hassan Y.I."/>
            <person name="Lepp D."/>
            <person name="Zhou T."/>
        </authorList>
    </citation>
    <scope>NUCLEOTIDE SEQUENCE [LARGE SCALE GENOMIC DNA]</scope>
    <source>
        <strain evidence="2 3">DS-56</strain>
    </source>
</reference>